<dbReference type="InterPro" id="IPR036400">
    <property type="entry name" value="Cyt_B5-like_heme/steroid_sf"/>
</dbReference>
<sequence length="420" mass="48843">MAPNIRDPPTSNVNEPPTANVKEVYYKGFFYDVTEWVRRHPGGKIIEFYTKKGEDATLPIQEFHNRSTKKVGAIMNSLKKRPATLEELGLDKEAIQRHEALTRDFQKLKDELVAEGMFEPSIPHVIYRISELIGFLVLGMYLLMTSQSWPVWTFGLLCFAMYQGRSGWLMHEGGHHSLTGVPNVDRFLQAVIYGLGDGMASKWWSSQHNRHHAMPQRLKHDVDLETLPLIAFNKGVVRHKKQGTGFFIQHQSTLFLLIDTLLVATMWKVYLHPRYVIQRGTYIQLLFMGLHYLFAYNVGFVTYLVSVWLASIYIFGNFSLSHTHLPITEKPTHWVEYSLTHTMDITPGWMVDWWMAYLNYQIEHHLFPTMPQFRHPLIRDRVVALAKKHNIPYHCDDYFITLDKTLQNLADVSKDLKHGM</sequence>
<keyword evidence="12" id="KW-1185">Reference proteome</keyword>
<proteinExistence type="inferred from homology"/>
<feature type="domain" description="Cytochrome b5 heme-binding" evidence="9">
    <location>
        <begin position="25"/>
        <end position="67"/>
    </location>
</feature>
<dbReference type="Pfam" id="PF00487">
    <property type="entry name" value="FA_desaturase"/>
    <property type="match status" value="1"/>
</dbReference>
<feature type="transmembrane region" description="Helical" evidence="8">
    <location>
        <begin position="125"/>
        <end position="143"/>
    </location>
</feature>
<evidence type="ECO:0000256" key="5">
    <source>
        <dbReference type="ARBA" id="ARBA00023002"/>
    </source>
</evidence>
<dbReference type="PIRSF" id="PIRSF015921">
    <property type="entry name" value="FA_sphinglp_des"/>
    <property type="match status" value="1"/>
</dbReference>
<evidence type="ECO:0000313" key="12">
    <source>
        <dbReference type="Proteomes" id="UP000198287"/>
    </source>
</evidence>
<dbReference type="PANTHER" id="PTHR19353:SF88">
    <property type="entry name" value="DELTA(5) FATTY ACID DESATURASE FAT-4"/>
    <property type="match status" value="1"/>
</dbReference>
<evidence type="ECO:0000259" key="10">
    <source>
        <dbReference type="Pfam" id="PF00487"/>
    </source>
</evidence>
<feature type="transmembrane region" description="Helical" evidence="8">
    <location>
        <begin position="253"/>
        <end position="270"/>
    </location>
</feature>
<dbReference type="InterPro" id="IPR012171">
    <property type="entry name" value="Fatty_acid_desaturase"/>
</dbReference>
<keyword evidence="7 8" id="KW-0472">Membrane</keyword>
<keyword evidence="6" id="KW-0443">Lipid metabolism</keyword>
<keyword evidence="3 8" id="KW-0812">Transmembrane</keyword>
<organism evidence="11 12">
    <name type="scientific">Folsomia candida</name>
    <name type="common">Springtail</name>
    <dbReference type="NCBI Taxonomy" id="158441"/>
    <lineage>
        <taxon>Eukaryota</taxon>
        <taxon>Metazoa</taxon>
        <taxon>Ecdysozoa</taxon>
        <taxon>Arthropoda</taxon>
        <taxon>Hexapoda</taxon>
        <taxon>Collembola</taxon>
        <taxon>Entomobryomorpha</taxon>
        <taxon>Isotomoidea</taxon>
        <taxon>Isotomidae</taxon>
        <taxon>Proisotominae</taxon>
        <taxon>Folsomia</taxon>
    </lineage>
</organism>
<keyword evidence="4 8" id="KW-1133">Transmembrane helix</keyword>
<evidence type="ECO:0000256" key="4">
    <source>
        <dbReference type="ARBA" id="ARBA00022989"/>
    </source>
</evidence>
<dbReference type="EMBL" id="LNIX01000009">
    <property type="protein sequence ID" value="OXA50416.1"/>
    <property type="molecule type" value="Genomic_DNA"/>
</dbReference>
<dbReference type="GO" id="GO:0016717">
    <property type="term" value="F:oxidoreductase activity, acting on paired donors, with oxidation of a pair of donors resulting in the reduction of molecular oxygen to two molecules of water"/>
    <property type="evidence" value="ECO:0007669"/>
    <property type="project" value="TreeGrafter"/>
</dbReference>
<comment type="caution">
    <text evidence="11">The sequence shown here is derived from an EMBL/GenBank/DDBJ whole genome shotgun (WGS) entry which is preliminary data.</text>
</comment>
<dbReference type="AlphaFoldDB" id="A0A226E1R8"/>
<feature type="transmembrane region" description="Helical" evidence="8">
    <location>
        <begin position="290"/>
        <end position="315"/>
    </location>
</feature>
<feature type="domain" description="Fatty acid desaturase" evidence="10">
    <location>
        <begin position="148"/>
        <end position="394"/>
    </location>
</feature>
<comment type="subcellular location">
    <subcellularLocation>
        <location evidence="1">Membrane</location>
        <topology evidence="1">Multi-pass membrane protein</topology>
    </subcellularLocation>
</comment>
<accession>A0A226E1R8</accession>
<dbReference type="GO" id="GO:0016020">
    <property type="term" value="C:membrane"/>
    <property type="evidence" value="ECO:0007669"/>
    <property type="project" value="UniProtKB-SubCell"/>
</dbReference>
<dbReference type="Proteomes" id="UP000198287">
    <property type="component" value="Unassembled WGS sequence"/>
</dbReference>
<dbReference type="InterPro" id="IPR005804">
    <property type="entry name" value="FA_desaturase_dom"/>
</dbReference>
<evidence type="ECO:0000313" key="11">
    <source>
        <dbReference type="EMBL" id="OXA50416.1"/>
    </source>
</evidence>
<dbReference type="GO" id="GO:0006629">
    <property type="term" value="P:lipid metabolic process"/>
    <property type="evidence" value="ECO:0007669"/>
    <property type="project" value="UniProtKB-KW"/>
</dbReference>
<dbReference type="Gene3D" id="3.10.120.10">
    <property type="entry name" value="Cytochrome b5-like heme/steroid binding domain"/>
    <property type="match status" value="1"/>
</dbReference>
<evidence type="ECO:0000256" key="3">
    <source>
        <dbReference type="ARBA" id="ARBA00022692"/>
    </source>
</evidence>
<reference evidence="11 12" key="1">
    <citation type="submission" date="2015-12" db="EMBL/GenBank/DDBJ databases">
        <title>The genome of Folsomia candida.</title>
        <authorList>
            <person name="Faddeeva A."/>
            <person name="Derks M.F."/>
            <person name="Anvar Y."/>
            <person name="Smit S."/>
            <person name="Van Straalen N."/>
            <person name="Roelofs D."/>
        </authorList>
    </citation>
    <scope>NUCLEOTIDE SEQUENCE [LARGE SCALE GENOMIC DNA]</scope>
    <source>
        <strain evidence="11 12">VU population</strain>
        <tissue evidence="11">Whole body</tissue>
    </source>
</reference>
<evidence type="ECO:0000256" key="1">
    <source>
        <dbReference type="ARBA" id="ARBA00004141"/>
    </source>
</evidence>
<dbReference type="PANTHER" id="PTHR19353">
    <property type="entry name" value="FATTY ACID DESATURASE 2"/>
    <property type="match status" value="1"/>
</dbReference>
<evidence type="ECO:0000259" key="9">
    <source>
        <dbReference type="Pfam" id="PF00173"/>
    </source>
</evidence>
<dbReference type="Pfam" id="PF00173">
    <property type="entry name" value="Cyt-b5"/>
    <property type="match status" value="1"/>
</dbReference>
<dbReference type="CDD" id="cd03506">
    <property type="entry name" value="Delta6-FADS-like"/>
    <property type="match status" value="1"/>
</dbReference>
<dbReference type="OrthoDB" id="1726150at2759"/>
<dbReference type="OMA" id="QWWKNKH"/>
<keyword evidence="5" id="KW-0560">Oxidoreductase</keyword>
<evidence type="ECO:0000256" key="2">
    <source>
        <dbReference type="ARBA" id="ARBA00009295"/>
    </source>
</evidence>
<comment type="similarity">
    <text evidence="2">Belongs to the fatty acid desaturase type 1 family.</text>
</comment>
<protein>
    <submittedName>
        <fullName evidence="11">Fatty acid desaturase 2</fullName>
    </submittedName>
</protein>
<dbReference type="InterPro" id="IPR001199">
    <property type="entry name" value="Cyt_B5-like_heme/steroid-bd"/>
</dbReference>
<gene>
    <name evidence="11" type="ORF">Fcan01_15101</name>
</gene>
<evidence type="ECO:0000256" key="8">
    <source>
        <dbReference type="SAM" id="Phobius"/>
    </source>
</evidence>
<name>A0A226E1R8_FOLCA</name>
<dbReference type="SUPFAM" id="SSF55856">
    <property type="entry name" value="Cytochrome b5-like heme/steroid binding domain"/>
    <property type="match status" value="1"/>
</dbReference>
<evidence type="ECO:0000256" key="6">
    <source>
        <dbReference type="ARBA" id="ARBA00023098"/>
    </source>
</evidence>
<evidence type="ECO:0000256" key="7">
    <source>
        <dbReference type="ARBA" id="ARBA00023136"/>
    </source>
</evidence>